<dbReference type="InterPro" id="IPR000467">
    <property type="entry name" value="G_patch_dom"/>
</dbReference>
<dbReference type="PROSITE" id="PS50174">
    <property type="entry name" value="G_PATCH"/>
    <property type="match status" value="1"/>
</dbReference>
<feature type="non-terminal residue" evidence="3">
    <location>
        <position position="1"/>
    </location>
</feature>
<keyword evidence="4" id="KW-1185">Reference proteome</keyword>
<comment type="caution">
    <text evidence="3">The sequence shown here is derived from an EMBL/GenBank/DDBJ whole genome shotgun (WGS) entry which is preliminary data.</text>
</comment>
<feature type="region of interest" description="Disordered" evidence="1">
    <location>
        <begin position="203"/>
        <end position="225"/>
    </location>
</feature>
<dbReference type="GO" id="GO:0003676">
    <property type="term" value="F:nucleic acid binding"/>
    <property type="evidence" value="ECO:0007669"/>
    <property type="project" value="InterPro"/>
</dbReference>
<feature type="compositionally biased region" description="Basic and acidic residues" evidence="1">
    <location>
        <begin position="213"/>
        <end position="225"/>
    </location>
</feature>
<evidence type="ECO:0000256" key="1">
    <source>
        <dbReference type="SAM" id="MobiDB-lite"/>
    </source>
</evidence>
<reference evidence="3" key="1">
    <citation type="submission" date="2018-05" db="EMBL/GenBank/DDBJ databases">
        <title>Draft genome of Mucuna pruriens seed.</title>
        <authorList>
            <person name="Nnadi N.E."/>
            <person name="Vos R."/>
            <person name="Hasami M.H."/>
            <person name="Devisetty U.K."/>
            <person name="Aguiy J.C."/>
        </authorList>
    </citation>
    <scope>NUCLEOTIDE SEQUENCE [LARGE SCALE GENOMIC DNA]</scope>
    <source>
        <strain evidence="3">JCA_2017</strain>
    </source>
</reference>
<evidence type="ECO:0000313" key="3">
    <source>
        <dbReference type="EMBL" id="RDY10116.1"/>
    </source>
</evidence>
<name>A0A371I522_MUCPR</name>
<evidence type="ECO:0000259" key="2">
    <source>
        <dbReference type="PROSITE" id="PS50174"/>
    </source>
</evidence>
<dbReference type="OrthoDB" id="1166063at2759"/>
<dbReference type="AlphaFoldDB" id="A0A371I522"/>
<dbReference type="Pfam" id="PF01585">
    <property type="entry name" value="G-patch"/>
    <property type="match status" value="1"/>
</dbReference>
<dbReference type="EMBL" id="QJKJ01000907">
    <property type="protein sequence ID" value="RDY10116.1"/>
    <property type="molecule type" value="Genomic_DNA"/>
</dbReference>
<proteinExistence type="predicted"/>
<evidence type="ECO:0000313" key="4">
    <source>
        <dbReference type="Proteomes" id="UP000257109"/>
    </source>
</evidence>
<dbReference type="SMART" id="SM00443">
    <property type="entry name" value="G_patch"/>
    <property type="match status" value="1"/>
</dbReference>
<feature type="domain" description="G-patch" evidence="2">
    <location>
        <begin position="56"/>
        <end position="90"/>
    </location>
</feature>
<protein>
    <recommendedName>
        <fullName evidence="2">G-patch domain-containing protein</fullName>
    </recommendedName>
</protein>
<gene>
    <name evidence="3" type="ORF">CR513_05415</name>
</gene>
<sequence>MGEKELVISTPTPEEYIEGEEEALETSFQALEIANSENISSTSTTEKMAIRVMIKGYQPGKGLGPHLNGIPTPIMIQENKGRTGLGYRGNNQGEYIGPFPNQSSLDQYFASGGVAMIRDKPGSWQEELHKNKEGLTNWTAEELFDEDLFTITNSEPFLNGNVIPINEDPSPTKESIKDDGAEIKALVKIEKWIEREKPKFQPWAEEPESVNLGDEKEKKEAKVGKKMPPDLRIELTKLLKEYSDIFVWSYRDMPGLN</sequence>
<accession>A0A371I522</accession>
<organism evidence="3 4">
    <name type="scientific">Mucuna pruriens</name>
    <name type="common">Velvet bean</name>
    <name type="synonym">Dolichos pruriens</name>
    <dbReference type="NCBI Taxonomy" id="157652"/>
    <lineage>
        <taxon>Eukaryota</taxon>
        <taxon>Viridiplantae</taxon>
        <taxon>Streptophyta</taxon>
        <taxon>Embryophyta</taxon>
        <taxon>Tracheophyta</taxon>
        <taxon>Spermatophyta</taxon>
        <taxon>Magnoliopsida</taxon>
        <taxon>eudicotyledons</taxon>
        <taxon>Gunneridae</taxon>
        <taxon>Pentapetalae</taxon>
        <taxon>rosids</taxon>
        <taxon>fabids</taxon>
        <taxon>Fabales</taxon>
        <taxon>Fabaceae</taxon>
        <taxon>Papilionoideae</taxon>
        <taxon>50 kb inversion clade</taxon>
        <taxon>NPAAA clade</taxon>
        <taxon>indigoferoid/millettioid clade</taxon>
        <taxon>Phaseoleae</taxon>
        <taxon>Mucuna</taxon>
    </lineage>
</organism>
<dbReference type="Proteomes" id="UP000257109">
    <property type="component" value="Unassembled WGS sequence"/>
</dbReference>